<dbReference type="EMBL" id="JASSZA010000009">
    <property type="protein sequence ID" value="KAK2101243.1"/>
    <property type="molecule type" value="Genomic_DNA"/>
</dbReference>
<organism evidence="1 2">
    <name type="scientific">Saguinus oedipus</name>
    <name type="common">Cotton-top tamarin</name>
    <name type="synonym">Oedipomidas oedipus</name>
    <dbReference type="NCBI Taxonomy" id="9490"/>
    <lineage>
        <taxon>Eukaryota</taxon>
        <taxon>Metazoa</taxon>
        <taxon>Chordata</taxon>
        <taxon>Craniata</taxon>
        <taxon>Vertebrata</taxon>
        <taxon>Euteleostomi</taxon>
        <taxon>Mammalia</taxon>
        <taxon>Eutheria</taxon>
        <taxon>Euarchontoglires</taxon>
        <taxon>Primates</taxon>
        <taxon>Haplorrhini</taxon>
        <taxon>Platyrrhini</taxon>
        <taxon>Cebidae</taxon>
        <taxon>Callitrichinae</taxon>
        <taxon>Saguinus</taxon>
    </lineage>
</organism>
<evidence type="ECO:0000313" key="1">
    <source>
        <dbReference type="EMBL" id="KAK2101243.1"/>
    </source>
</evidence>
<comment type="caution">
    <text evidence="1">The sequence shown here is derived from an EMBL/GenBank/DDBJ whole genome shotgun (WGS) entry which is preliminary data.</text>
</comment>
<name>A0ABQ9UXN3_SAGOE</name>
<evidence type="ECO:0000313" key="2">
    <source>
        <dbReference type="Proteomes" id="UP001266305"/>
    </source>
</evidence>
<reference evidence="1 2" key="1">
    <citation type="submission" date="2023-05" db="EMBL/GenBank/DDBJ databases">
        <title>B98-5 Cell Line De Novo Hybrid Assembly: An Optical Mapping Approach.</title>
        <authorList>
            <person name="Kananen K."/>
            <person name="Auerbach J.A."/>
            <person name="Kautto E."/>
            <person name="Blachly J.S."/>
        </authorList>
    </citation>
    <scope>NUCLEOTIDE SEQUENCE [LARGE SCALE GENOMIC DNA]</scope>
    <source>
        <strain evidence="1">B95-8</strain>
        <tissue evidence="1">Cell line</tissue>
    </source>
</reference>
<accession>A0ABQ9UXN3</accession>
<proteinExistence type="predicted"/>
<sequence length="83" mass="8999">MIAAQRGRVALSSIKPSRHQDQVWRELSGDGHHDYPVRSQEVAVIALCGVARDSKTPNALAQLADFSDLPDLGWPPMSPAHTA</sequence>
<protein>
    <submittedName>
        <fullName evidence="1">Uncharacterized protein</fullName>
    </submittedName>
</protein>
<gene>
    <name evidence="1" type="ORF">P7K49_018909</name>
</gene>
<dbReference type="Proteomes" id="UP001266305">
    <property type="component" value="Unassembled WGS sequence"/>
</dbReference>
<keyword evidence="2" id="KW-1185">Reference proteome</keyword>